<dbReference type="InterPro" id="IPR000067">
    <property type="entry name" value="FlgMring_FliF"/>
</dbReference>
<evidence type="ECO:0000256" key="8">
    <source>
        <dbReference type="ARBA" id="ARBA00023143"/>
    </source>
</evidence>
<dbReference type="GO" id="GO:0003774">
    <property type="term" value="F:cytoskeletal motor activity"/>
    <property type="evidence" value="ECO:0007669"/>
    <property type="project" value="InterPro"/>
</dbReference>
<dbReference type="InterPro" id="IPR006182">
    <property type="entry name" value="FliF_N_dom"/>
</dbReference>
<evidence type="ECO:0000256" key="1">
    <source>
        <dbReference type="ARBA" id="ARBA00004117"/>
    </source>
</evidence>
<keyword evidence="5 11" id="KW-0812">Transmembrane</keyword>
<dbReference type="GO" id="GO:0071973">
    <property type="term" value="P:bacterial-type flagellum-dependent cell motility"/>
    <property type="evidence" value="ECO:0007669"/>
    <property type="project" value="InterPro"/>
</dbReference>
<name>A0A6G5QEH3_9BACT</name>
<keyword evidence="14" id="KW-0282">Flagellum</keyword>
<sequence>MDFKALLHQIAGLYQKLSLKQRIVIASSVVVVVGFLVFISIYKSSKGDSYAGYSVLFENISPNDSALIIDQLKKDGVSYKLANEGTILVPTADVYKERISVATLGIPKESKVGFEIFDKQEFGATDEEQRVKYQRALEGELARTIESLAPIAKAGVRIAIPKETVFTERKVPPTASIVVDLKPGTSLNQKQIFGIKNLVAASVTGLAFENVKIVSSDGISLGDDDGGFDSEIIAQQIRYKREFENSYEQKIINVLSPIVGGAERVVAKVNIDFDFDKKDSQSEVYDPNNVVRSESNIEEKRQGSQPNDIGGVPGAVSNIGPVEGISDNKLVEQYNKSSQQTNYEISKKVTNIKGQFATINRVSAAVVVDGSYQYKKDENGNPTSEMEFIPLTDAQKASITNLIKQAIGFNATRGDEVSVDNFEFKLADTTTPSDKVNNIVQTYVLPFIPILKYVFAAILLYLFYKKVIIVFMQKMLEDAKDEEEERLPDLEELEIDDEDSLEKFKAAKKKVEDQLGLTGEFNEDELKYDVLIEKMRGIIQERGEEISNLLQDIIRNDTDFNIRKDS</sequence>
<dbReference type="EMBL" id="CP012542">
    <property type="protein sequence ID" value="QCD43989.1"/>
    <property type="molecule type" value="Genomic_DNA"/>
</dbReference>
<dbReference type="AlphaFoldDB" id="A0A6G5QEH3"/>
<feature type="coiled-coil region" evidence="10">
    <location>
        <begin position="473"/>
        <end position="510"/>
    </location>
</feature>
<keyword evidence="4" id="KW-1003">Cell membrane</keyword>
<evidence type="ECO:0000313" key="14">
    <source>
        <dbReference type="EMBL" id="QCD43989.1"/>
    </source>
</evidence>
<keyword evidence="10" id="KW-0175">Coiled coil</keyword>
<accession>A0A6G5QEH3</accession>
<feature type="domain" description="Flagellar M-ring N-terminal" evidence="12">
    <location>
        <begin position="52"/>
        <end position="221"/>
    </location>
</feature>
<organism evidence="14 15">
    <name type="scientific">Campylobacter mucosalis CCUG 21559</name>
    <dbReference type="NCBI Taxonomy" id="1032067"/>
    <lineage>
        <taxon>Bacteria</taxon>
        <taxon>Pseudomonadati</taxon>
        <taxon>Campylobacterota</taxon>
        <taxon>Epsilonproteobacteria</taxon>
        <taxon>Campylobacterales</taxon>
        <taxon>Campylobacteraceae</taxon>
        <taxon>Campylobacter</taxon>
    </lineage>
</organism>
<feature type="transmembrane region" description="Helical" evidence="11">
    <location>
        <begin position="443"/>
        <end position="464"/>
    </location>
</feature>
<evidence type="ECO:0000256" key="3">
    <source>
        <dbReference type="ARBA" id="ARBA00007971"/>
    </source>
</evidence>
<evidence type="ECO:0000259" key="13">
    <source>
        <dbReference type="Pfam" id="PF08345"/>
    </source>
</evidence>
<keyword evidence="8 9" id="KW-0975">Bacterial flagellum</keyword>
<evidence type="ECO:0000256" key="6">
    <source>
        <dbReference type="ARBA" id="ARBA00022989"/>
    </source>
</evidence>
<keyword evidence="15" id="KW-1185">Reference proteome</keyword>
<evidence type="ECO:0000256" key="10">
    <source>
        <dbReference type="SAM" id="Coils"/>
    </source>
</evidence>
<comment type="similarity">
    <text evidence="3 9">Belongs to the FliF family.</text>
</comment>
<evidence type="ECO:0000259" key="12">
    <source>
        <dbReference type="Pfam" id="PF01514"/>
    </source>
</evidence>
<dbReference type="GO" id="GO:0009431">
    <property type="term" value="C:bacterial-type flagellum basal body, MS ring"/>
    <property type="evidence" value="ECO:0007669"/>
    <property type="project" value="InterPro"/>
</dbReference>
<keyword evidence="14" id="KW-0969">Cilium</keyword>
<dbReference type="Proteomes" id="UP000503264">
    <property type="component" value="Chromosome"/>
</dbReference>
<proteinExistence type="inferred from homology"/>
<gene>
    <name evidence="14" type="primary">fliF</name>
    <name evidence="14" type="ORF">CMUC_0170</name>
</gene>
<evidence type="ECO:0000256" key="2">
    <source>
        <dbReference type="ARBA" id="ARBA00004651"/>
    </source>
</evidence>
<keyword evidence="14" id="KW-0966">Cell projection</keyword>
<evidence type="ECO:0000256" key="5">
    <source>
        <dbReference type="ARBA" id="ARBA00022692"/>
    </source>
</evidence>
<evidence type="ECO:0000256" key="7">
    <source>
        <dbReference type="ARBA" id="ARBA00023136"/>
    </source>
</evidence>
<dbReference type="RefSeq" id="WP_171993286.1">
    <property type="nucleotide sequence ID" value="NZ_CP012542.1"/>
</dbReference>
<dbReference type="PRINTS" id="PR01009">
    <property type="entry name" value="FLGMRINGFLIF"/>
</dbReference>
<keyword evidence="6 11" id="KW-1133">Transmembrane helix</keyword>
<comment type="subcellular location">
    <subcellularLocation>
        <location evidence="1 9">Bacterial flagellum basal body</location>
    </subcellularLocation>
    <subcellularLocation>
        <location evidence="2">Cell membrane</location>
        <topology evidence="2">Multi-pass membrane protein</topology>
    </subcellularLocation>
</comment>
<dbReference type="PANTHER" id="PTHR30046">
    <property type="entry name" value="FLAGELLAR M-RING PROTEIN"/>
    <property type="match status" value="1"/>
</dbReference>
<dbReference type="Pfam" id="PF08345">
    <property type="entry name" value="YscJ_FliF_C"/>
    <property type="match status" value="1"/>
</dbReference>
<protein>
    <recommendedName>
        <fullName evidence="9">Flagellar M-ring protein</fullName>
    </recommendedName>
</protein>
<dbReference type="InterPro" id="IPR043427">
    <property type="entry name" value="YscJ/FliF"/>
</dbReference>
<evidence type="ECO:0000313" key="15">
    <source>
        <dbReference type="Proteomes" id="UP000503264"/>
    </source>
</evidence>
<feature type="transmembrane region" description="Helical" evidence="11">
    <location>
        <begin position="23"/>
        <end position="42"/>
    </location>
</feature>
<dbReference type="InterPro" id="IPR013556">
    <property type="entry name" value="Flag_M-ring_C"/>
</dbReference>
<dbReference type="PIRSF" id="PIRSF004862">
    <property type="entry name" value="FliF"/>
    <property type="match status" value="1"/>
</dbReference>
<evidence type="ECO:0000256" key="9">
    <source>
        <dbReference type="PIRNR" id="PIRNR004862"/>
    </source>
</evidence>
<dbReference type="PANTHER" id="PTHR30046:SF0">
    <property type="entry name" value="FLAGELLAR M-RING PROTEIN"/>
    <property type="match status" value="1"/>
</dbReference>
<dbReference type="Pfam" id="PF01514">
    <property type="entry name" value="YscJ_FliF"/>
    <property type="match status" value="1"/>
</dbReference>
<dbReference type="InterPro" id="IPR045851">
    <property type="entry name" value="AMP-bd_C_sf"/>
</dbReference>
<evidence type="ECO:0000256" key="4">
    <source>
        <dbReference type="ARBA" id="ARBA00022475"/>
    </source>
</evidence>
<evidence type="ECO:0000256" key="11">
    <source>
        <dbReference type="SAM" id="Phobius"/>
    </source>
</evidence>
<keyword evidence="7 11" id="KW-0472">Membrane</keyword>
<dbReference type="GO" id="GO:0005886">
    <property type="term" value="C:plasma membrane"/>
    <property type="evidence" value="ECO:0007669"/>
    <property type="project" value="UniProtKB-SubCell"/>
</dbReference>
<reference evidence="14 15" key="1">
    <citation type="submission" date="2016-07" db="EMBL/GenBank/DDBJ databases">
        <title>Comparative genomics of the Campylobacter concisus group.</title>
        <authorList>
            <person name="Miller W.G."/>
            <person name="Yee E."/>
            <person name="Chapman M.H."/>
            <person name="Huynh S."/>
            <person name="Bono J.L."/>
            <person name="On S.L.W."/>
            <person name="StLeger J."/>
            <person name="Foster G."/>
            <person name="Parker C.T."/>
        </authorList>
    </citation>
    <scope>NUCLEOTIDE SEQUENCE [LARGE SCALE GENOMIC DNA]</scope>
    <source>
        <strain evidence="14 15">CCUG 21559</strain>
    </source>
</reference>
<feature type="domain" description="Flagellar M-ring C-terminal" evidence="13">
    <location>
        <begin position="255"/>
        <end position="424"/>
    </location>
</feature>
<comment type="function">
    <text evidence="9">The M ring may be actively involved in energy transduction.</text>
</comment>
<dbReference type="Gene3D" id="3.30.300.30">
    <property type="match status" value="1"/>
</dbReference>
<dbReference type="NCBIfam" id="TIGR00206">
    <property type="entry name" value="fliF"/>
    <property type="match status" value="1"/>
</dbReference>